<protein>
    <submittedName>
        <fullName evidence="3">Phosphatase PAP2 family protein</fullName>
    </submittedName>
</protein>
<dbReference type="PANTHER" id="PTHR14969:SF13">
    <property type="entry name" value="AT30094P"/>
    <property type="match status" value="1"/>
</dbReference>
<keyword evidence="1" id="KW-0472">Membrane</keyword>
<feature type="domain" description="Phosphatidic acid phosphatase type 2/haloperoxidase" evidence="2">
    <location>
        <begin position="88"/>
        <end position="197"/>
    </location>
</feature>
<dbReference type="PANTHER" id="PTHR14969">
    <property type="entry name" value="SPHINGOSINE-1-PHOSPHATE PHOSPHOHYDROLASE"/>
    <property type="match status" value="1"/>
</dbReference>
<comment type="caution">
    <text evidence="3">The sequence shown here is derived from an EMBL/GenBank/DDBJ whole genome shotgun (WGS) entry which is preliminary data.</text>
</comment>
<dbReference type="CDD" id="cd03392">
    <property type="entry name" value="PAP2_like_2"/>
    <property type="match status" value="1"/>
</dbReference>
<dbReference type="SUPFAM" id="SSF48317">
    <property type="entry name" value="Acid phosphatase/Vanadium-dependent haloperoxidase"/>
    <property type="match status" value="1"/>
</dbReference>
<dbReference type="SMART" id="SM00014">
    <property type="entry name" value="acidPPc"/>
    <property type="match status" value="1"/>
</dbReference>
<name>A0A7X1C524_LISSE</name>
<dbReference type="Pfam" id="PF01569">
    <property type="entry name" value="PAP2"/>
    <property type="match status" value="1"/>
</dbReference>
<feature type="transmembrane region" description="Helical" evidence="1">
    <location>
        <begin position="85"/>
        <end position="107"/>
    </location>
</feature>
<dbReference type="Gene3D" id="1.20.144.10">
    <property type="entry name" value="Phosphatidic acid phosphatase type 2/haloperoxidase"/>
    <property type="match status" value="2"/>
</dbReference>
<sequence>MKKTPFTISGVGLLGFIFFMAGVMTEAKWVQTFDNYWNSVIRVGITDTKTTIISYLTDIGGVATICILTVVVIIALLFMRKVDIAIWFGGTVLIGGALIPSIIKNIVQRPRPTFKLIEQGGFSFPSGHATGSTVFYGMLAFFLILYVSKRWLRIMIPILALSIVLFVMYSRVYLGVHFPSDVVAGFLIGNAVVFCSVGCYFIWGEKLALWATRFKKTV</sequence>
<gene>
    <name evidence="3" type="ORF">HB897_00380</name>
</gene>
<dbReference type="EMBL" id="JAARRG010000001">
    <property type="protein sequence ID" value="MBC1484682.1"/>
    <property type="molecule type" value="Genomic_DNA"/>
</dbReference>
<feature type="transmembrane region" description="Helical" evidence="1">
    <location>
        <begin position="182"/>
        <end position="203"/>
    </location>
</feature>
<proteinExistence type="predicted"/>
<evidence type="ECO:0000259" key="2">
    <source>
        <dbReference type="SMART" id="SM00014"/>
    </source>
</evidence>
<dbReference type="Proteomes" id="UP000523362">
    <property type="component" value="Unassembled WGS sequence"/>
</dbReference>
<accession>A0A7X1C524</accession>
<organism evidence="3 4">
    <name type="scientific">Listeria seeligeri</name>
    <dbReference type="NCBI Taxonomy" id="1640"/>
    <lineage>
        <taxon>Bacteria</taxon>
        <taxon>Bacillati</taxon>
        <taxon>Bacillota</taxon>
        <taxon>Bacilli</taxon>
        <taxon>Bacillales</taxon>
        <taxon>Listeriaceae</taxon>
        <taxon>Listeria</taxon>
    </lineage>
</organism>
<dbReference type="InterPro" id="IPR036938">
    <property type="entry name" value="PAP2/HPO_sf"/>
</dbReference>
<dbReference type="RefSeq" id="WP_185383133.1">
    <property type="nucleotide sequence ID" value="NZ_JAARRG010000001.1"/>
</dbReference>
<keyword evidence="1" id="KW-1133">Transmembrane helix</keyword>
<reference evidence="3 4" key="1">
    <citation type="submission" date="2020-03" db="EMBL/GenBank/DDBJ databases">
        <title>Soil Listeria distribution.</title>
        <authorList>
            <person name="Liao J."/>
            <person name="Wiedmann M."/>
        </authorList>
    </citation>
    <scope>NUCLEOTIDE SEQUENCE [LARGE SCALE GENOMIC DNA]</scope>
    <source>
        <strain evidence="3 4">FSL L7-1560</strain>
    </source>
</reference>
<keyword evidence="1" id="KW-0812">Transmembrane</keyword>
<evidence type="ECO:0000256" key="1">
    <source>
        <dbReference type="SAM" id="Phobius"/>
    </source>
</evidence>
<evidence type="ECO:0000313" key="4">
    <source>
        <dbReference type="Proteomes" id="UP000523362"/>
    </source>
</evidence>
<feature type="transmembrane region" description="Helical" evidence="1">
    <location>
        <begin position="154"/>
        <end position="176"/>
    </location>
</feature>
<feature type="transmembrane region" description="Helical" evidence="1">
    <location>
        <begin position="127"/>
        <end position="147"/>
    </location>
</feature>
<evidence type="ECO:0000313" key="3">
    <source>
        <dbReference type="EMBL" id="MBC1484682.1"/>
    </source>
</evidence>
<dbReference type="AlphaFoldDB" id="A0A7X1C524"/>
<dbReference type="InterPro" id="IPR000326">
    <property type="entry name" value="PAP2/HPO"/>
</dbReference>
<feature type="transmembrane region" description="Helical" evidence="1">
    <location>
        <begin position="51"/>
        <end position="78"/>
    </location>
</feature>